<dbReference type="InterPro" id="IPR021147">
    <property type="entry name" value="DUF697"/>
</dbReference>
<evidence type="ECO:0000256" key="7">
    <source>
        <dbReference type="ARBA" id="ARBA00023136"/>
    </source>
</evidence>
<evidence type="ECO:0000256" key="1">
    <source>
        <dbReference type="ARBA" id="ARBA00004429"/>
    </source>
</evidence>
<name>A0A1M4ZA79_VIBGA</name>
<keyword evidence="10" id="KW-1185">Reference proteome</keyword>
<dbReference type="InterPro" id="IPR006507">
    <property type="entry name" value="UPF0283"/>
</dbReference>
<sequence>MTPYQPKRVFQQDLELSNEKTASLLAQQQFDEATFTPEPVSESSLAESEAVNLDKVIRPRSKTPWFWRLSGSAFVGLVGWQAIDTILSAYQNGEWLTLGWTALVTALAGAGLSQLLKEWFTLRTLRKHFTRQTEAESLIQSHSVGQATGLCRKIIDDAGLVHGSVSAIEPQHVAEWEKHLNSAYNDGEVLALFDVFVLKHLDEKAIQMISRYATESAALVAVSPLAITDMLLVAWRNLIMINRLSDLYGVRLGYWSRIRLLRTLFINMAAAGASEIAIDAGTDLLSAGLAGKISARAGQGVGVGILTARLGLQAVTLLRPLPWVPERKAKLTSVRKAIVSRVLALMKTS</sequence>
<proteinExistence type="inferred from homology"/>
<dbReference type="PANTHER" id="PTHR39342">
    <property type="entry name" value="UPF0283 MEMBRANE PROTEIN YCJF"/>
    <property type="match status" value="1"/>
</dbReference>
<dbReference type="GO" id="GO:0005886">
    <property type="term" value="C:plasma membrane"/>
    <property type="evidence" value="ECO:0007669"/>
    <property type="project" value="UniProtKB-SubCell"/>
</dbReference>
<keyword evidence="3" id="KW-1003">Cell membrane</keyword>
<feature type="transmembrane region" description="Helical" evidence="8">
    <location>
        <begin position="217"/>
        <end position="235"/>
    </location>
</feature>
<feature type="transmembrane region" description="Helical" evidence="8">
    <location>
        <begin position="95"/>
        <end position="116"/>
    </location>
</feature>
<keyword evidence="6 8" id="KW-1133">Transmembrane helix</keyword>
<dbReference type="Pfam" id="PF05128">
    <property type="entry name" value="DUF697"/>
    <property type="match status" value="1"/>
</dbReference>
<evidence type="ECO:0000313" key="10">
    <source>
        <dbReference type="Proteomes" id="UP000184159"/>
    </source>
</evidence>
<comment type="similarity">
    <text evidence="2">Belongs to the UPF0283 family.</text>
</comment>
<keyword evidence="4" id="KW-0997">Cell inner membrane</keyword>
<evidence type="ECO:0000256" key="6">
    <source>
        <dbReference type="ARBA" id="ARBA00022989"/>
    </source>
</evidence>
<protein>
    <submittedName>
        <fullName evidence="9">Putative membrane protein</fullName>
    </submittedName>
</protein>
<evidence type="ECO:0000313" key="9">
    <source>
        <dbReference type="EMBL" id="SHF14950.1"/>
    </source>
</evidence>
<gene>
    <name evidence="9" type="ORF">SAMN02745781_01536</name>
</gene>
<dbReference type="AlphaFoldDB" id="A0A1M4ZA79"/>
<keyword evidence="7 8" id="KW-0472">Membrane</keyword>
<evidence type="ECO:0000256" key="3">
    <source>
        <dbReference type="ARBA" id="ARBA00022475"/>
    </source>
</evidence>
<evidence type="ECO:0000256" key="5">
    <source>
        <dbReference type="ARBA" id="ARBA00022692"/>
    </source>
</evidence>
<dbReference type="NCBIfam" id="TIGR01620">
    <property type="entry name" value="hyp_HI0043"/>
    <property type="match status" value="1"/>
</dbReference>
<comment type="subcellular location">
    <subcellularLocation>
        <location evidence="1">Cell inner membrane</location>
        <topology evidence="1">Multi-pass membrane protein</topology>
    </subcellularLocation>
</comment>
<keyword evidence="5 8" id="KW-0812">Transmembrane</keyword>
<accession>A0A1M4ZA79</accession>
<dbReference type="PANTHER" id="PTHR39342:SF1">
    <property type="entry name" value="UPF0283 MEMBRANE PROTEIN YCJF"/>
    <property type="match status" value="1"/>
</dbReference>
<reference evidence="10" key="1">
    <citation type="submission" date="2016-11" db="EMBL/GenBank/DDBJ databases">
        <authorList>
            <person name="Varghese N."/>
            <person name="Submissions S."/>
        </authorList>
    </citation>
    <scope>NUCLEOTIDE SEQUENCE [LARGE SCALE GENOMIC DNA]</scope>
    <source>
        <strain evidence="10">DSM 21264</strain>
    </source>
</reference>
<feature type="transmembrane region" description="Helical" evidence="8">
    <location>
        <begin position="65"/>
        <end position="83"/>
    </location>
</feature>
<dbReference type="RefSeq" id="WP_072957606.1">
    <property type="nucleotide sequence ID" value="NZ_FQUH01000006.1"/>
</dbReference>
<evidence type="ECO:0000256" key="2">
    <source>
        <dbReference type="ARBA" id="ARBA00008255"/>
    </source>
</evidence>
<evidence type="ECO:0000256" key="8">
    <source>
        <dbReference type="SAM" id="Phobius"/>
    </source>
</evidence>
<dbReference type="Proteomes" id="UP000184159">
    <property type="component" value="Unassembled WGS sequence"/>
</dbReference>
<organism evidence="9 10">
    <name type="scientific">Vibrio gazogenes DSM 21264 = NBRC 103151</name>
    <dbReference type="NCBI Taxonomy" id="1123492"/>
    <lineage>
        <taxon>Bacteria</taxon>
        <taxon>Pseudomonadati</taxon>
        <taxon>Pseudomonadota</taxon>
        <taxon>Gammaproteobacteria</taxon>
        <taxon>Vibrionales</taxon>
        <taxon>Vibrionaceae</taxon>
        <taxon>Vibrio</taxon>
    </lineage>
</organism>
<evidence type="ECO:0000256" key="4">
    <source>
        <dbReference type="ARBA" id="ARBA00022519"/>
    </source>
</evidence>
<dbReference type="EMBL" id="FQUH01000006">
    <property type="protein sequence ID" value="SHF14950.1"/>
    <property type="molecule type" value="Genomic_DNA"/>
</dbReference>